<protein>
    <recommendedName>
        <fullName evidence="1">CCHC-type domain-containing protein</fullName>
    </recommendedName>
</protein>
<dbReference type="Proteomes" id="UP000466863">
    <property type="component" value="Unassembled WGS sequence"/>
</dbReference>
<dbReference type="GO" id="GO:0003676">
    <property type="term" value="F:nucleic acid binding"/>
    <property type="evidence" value="ECO:0007669"/>
    <property type="project" value="InterPro"/>
</dbReference>
<accession>A0A6I1X5K9</accession>
<dbReference type="Pfam" id="PF00098">
    <property type="entry name" value="zf-CCHC"/>
    <property type="match status" value="1"/>
</dbReference>
<comment type="caution">
    <text evidence="2">The sequence shown here is derived from an EMBL/GenBank/DDBJ whole genome shotgun (WGS) entry which is preliminary data.</text>
</comment>
<reference evidence="2 3" key="1">
    <citation type="submission" date="2019-10" db="EMBL/GenBank/DDBJ databases">
        <title>Evaluation of single-gene subtyping targets for Pseudomonas.</title>
        <authorList>
            <person name="Reichler S.J."/>
            <person name="Orsi R.H."/>
            <person name="Wiedmann M."/>
            <person name="Martin N.H."/>
            <person name="Murphy S.I."/>
        </authorList>
    </citation>
    <scope>NUCLEOTIDE SEQUENCE [LARGE SCALE GENOMIC DNA]</scope>
    <source>
        <strain evidence="2 3">FSL R10-1876</strain>
    </source>
</reference>
<feature type="non-terminal residue" evidence="2">
    <location>
        <position position="1"/>
    </location>
</feature>
<dbReference type="EMBL" id="WIVV01000561">
    <property type="protein sequence ID" value="MQU46342.1"/>
    <property type="molecule type" value="Genomic_DNA"/>
</dbReference>
<dbReference type="Gene3D" id="4.10.60.10">
    <property type="entry name" value="Zinc finger, CCHC-type"/>
    <property type="match status" value="1"/>
</dbReference>
<dbReference type="GO" id="GO:0008270">
    <property type="term" value="F:zinc ion binding"/>
    <property type="evidence" value="ECO:0007669"/>
    <property type="project" value="InterPro"/>
</dbReference>
<dbReference type="SUPFAM" id="SSF57756">
    <property type="entry name" value="Retrovirus zinc finger-like domains"/>
    <property type="match status" value="1"/>
</dbReference>
<proteinExistence type="predicted"/>
<dbReference type="PROSITE" id="PS50158">
    <property type="entry name" value="ZF_CCHC"/>
    <property type="match status" value="1"/>
</dbReference>
<evidence type="ECO:0000313" key="3">
    <source>
        <dbReference type="Proteomes" id="UP000466863"/>
    </source>
</evidence>
<feature type="domain" description="CCHC-type" evidence="1">
    <location>
        <begin position="22"/>
        <end position="37"/>
    </location>
</feature>
<evidence type="ECO:0000259" key="1">
    <source>
        <dbReference type="PROSITE" id="PS50158"/>
    </source>
</evidence>
<dbReference type="InterPro" id="IPR036875">
    <property type="entry name" value="Znf_CCHC_sf"/>
</dbReference>
<name>A0A6I1X5K9_9PSED</name>
<dbReference type="SMART" id="SM00343">
    <property type="entry name" value="ZnF_C2HC"/>
    <property type="match status" value="1"/>
</dbReference>
<sequence length="48" mass="5530">SNCPEKMKHKIKPMKDLSLVTCFKCGNKGHYADVCPEKLHQNPKQDKM</sequence>
<gene>
    <name evidence="2" type="ORF">GHO28_28240</name>
</gene>
<evidence type="ECO:0000313" key="2">
    <source>
        <dbReference type="EMBL" id="MQU46342.1"/>
    </source>
</evidence>
<organism evidence="2 3">
    <name type="scientific">Pseudomonas helleri</name>
    <dbReference type="NCBI Taxonomy" id="1608996"/>
    <lineage>
        <taxon>Bacteria</taxon>
        <taxon>Pseudomonadati</taxon>
        <taxon>Pseudomonadota</taxon>
        <taxon>Gammaproteobacteria</taxon>
        <taxon>Pseudomonadales</taxon>
        <taxon>Pseudomonadaceae</taxon>
        <taxon>Pseudomonas</taxon>
    </lineage>
</organism>
<dbReference type="AlphaFoldDB" id="A0A6I1X5K9"/>
<dbReference type="InterPro" id="IPR001878">
    <property type="entry name" value="Znf_CCHC"/>
</dbReference>